<dbReference type="AlphaFoldDB" id="A0A4V2FGI3"/>
<sequence length="188" mass="20635">MKRSVLHFTAASAVLVGCALLVQACGGFAAGKRGNHAVPQPAKTVDLQRYLGKWYEYARYENRFERGCEAVTAEYGLREDGLVSVRNTCGNGGEKGGGARVSEGRAKVVPDSGNAKLKVSFFGPFYVGDYWVLDHADDYSWSIVGEPSGRYLWILTREARPDESVGLMLMERARALGYDTAMLRKTAQ</sequence>
<dbReference type="PANTHER" id="PTHR10612:SF34">
    <property type="entry name" value="APOLIPOPROTEIN D"/>
    <property type="match status" value="1"/>
</dbReference>
<comment type="caution">
    <text evidence="5">The sequence shown here is derived from an EMBL/GenBank/DDBJ whole genome shotgun (WGS) entry which is preliminary data.</text>
</comment>
<evidence type="ECO:0000313" key="6">
    <source>
        <dbReference type="Proteomes" id="UP000291078"/>
    </source>
</evidence>
<dbReference type="InterPro" id="IPR000566">
    <property type="entry name" value="Lipocln_cytosolic_FA-bd_dom"/>
</dbReference>
<dbReference type="InterPro" id="IPR002446">
    <property type="entry name" value="Lipocalin_bac"/>
</dbReference>
<keyword evidence="6" id="KW-1185">Reference proteome</keyword>
<comment type="similarity">
    <text evidence="1 2">Belongs to the calycin superfamily. Lipocalin family.</text>
</comment>
<dbReference type="OrthoDB" id="9793905at2"/>
<dbReference type="Gene3D" id="2.40.128.20">
    <property type="match status" value="1"/>
</dbReference>
<keyword evidence="2" id="KW-0446">Lipid-binding</keyword>
<dbReference type="GO" id="GO:0009279">
    <property type="term" value="C:cell outer membrane"/>
    <property type="evidence" value="ECO:0007669"/>
    <property type="project" value="UniProtKB-SubCell"/>
</dbReference>
<comment type="subunit">
    <text evidence="2">Homodimer.</text>
</comment>
<keyword evidence="3" id="KW-0564">Palmitate</keyword>
<gene>
    <name evidence="5" type="ORF">EV147_3543</name>
</gene>
<keyword evidence="2" id="KW-0998">Cell outer membrane</keyword>
<accession>A0A4V2FGI3</accession>
<keyword evidence="2 3" id="KW-0449">Lipoprotein</keyword>
<dbReference type="Pfam" id="PF08212">
    <property type="entry name" value="Lipocalin_2"/>
    <property type="match status" value="1"/>
</dbReference>
<keyword evidence="2" id="KW-0472">Membrane</keyword>
<feature type="chain" id="PRO_5021061079" description="Outer membrane lipoprotein Blc" evidence="2">
    <location>
        <begin position="25"/>
        <end position="188"/>
    </location>
</feature>
<reference evidence="5 6" key="1">
    <citation type="journal article" date="2015" name="Stand. Genomic Sci.">
        <title>Genomic Encyclopedia of Bacterial and Archaeal Type Strains, Phase III: the genomes of soil and plant-associated and newly described type strains.</title>
        <authorList>
            <person name="Whitman W.B."/>
            <person name="Woyke T."/>
            <person name="Klenk H.P."/>
            <person name="Zhou Y."/>
            <person name="Lilburn T.G."/>
            <person name="Beck B.J."/>
            <person name="De Vos P."/>
            <person name="Vandamme P."/>
            <person name="Eisen J.A."/>
            <person name="Garrity G."/>
            <person name="Hugenholtz P."/>
            <person name="Kyrpides N.C."/>
        </authorList>
    </citation>
    <scope>NUCLEOTIDE SEQUENCE [LARGE SCALE GENOMIC DNA]</scope>
    <source>
        <strain evidence="5 6">ASC-9842</strain>
    </source>
</reference>
<dbReference type="RefSeq" id="WP_130392491.1">
    <property type="nucleotide sequence ID" value="NZ_SGXM01000004.1"/>
</dbReference>
<evidence type="ECO:0000256" key="1">
    <source>
        <dbReference type="ARBA" id="ARBA00006889"/>
    </source>
</evidence>
<comment type="function">
    <text evidence="2">Involved in the storage or transport of lipids necessary for membrane maintenance under stressful conditions. Displays a binding preference for lysophospholipids.</text>
</comment>
<dbReference type="InterPro" id="IPR047202">
    <property type="entry name" value="Lipocalin_Blc-like_dom"/>
</dbReference>
<organism evidence="5 6">
    <name type="scientific">Cupriavidus agavae</name>
    <dbReference type="NCBI Taxonomy" id="1001822"/>
    <lineage>
        <taxon>Bacteria</taxon>
        <taxon>Pseudomonadati</taxon>
        <taxon>Pseudomonadota</taxon>
        <taxon>Betaproteobacteria</taxon>
        <taxon>Burkholderiales</taxon>
        <taxon>Burkholderiaceae</taxon>
        <taxon>Cupriavidus</taxon>
    </lineage>
</organism>
<dbReference type="PROSITE" id="PS51257">
    <property type="entry name" value="PROKAR_LIPOPROTEIN"/>
    <property type="match status" value="1"/>
</dbReference>
<evidence type="ECO:0000256" key="3">
    <source>
        <dbReference type="PIRSR" id="PIRSR036893-52"/>
    </source>
</evidence>
<dbReference type="Proteomes" id="UP000291078">
    <property type="component" value="Unassembled WGS sequence"/>
</dbReference>
<feature type="signal peptide" evidence="2">
    <location>
        <begin position="1"/>
        <end position="24"/>
    </location>
</feature>
<dbReference type="InterPro" id="IPR012674">
    <property type="entry name" value="Calycin"/>
</dbReference>
<protein>
    <recommendedName>
        <fullName evidence="2">Outer membrane lipoprotein Blc</fullName>
    </recommendedName>
</protein>
<feature type="lipid moiety-binding region" description="N-palmitoyl cysteine" evidence="3">
    <location>
        <position position="25"/>
    </location>
</feature>
<evidence type="ECO:0000259" key="4">
    <source>
        <dbReference type="Pfam" id="PF08212"/>
    </source>
</evidence>
<feature type="lipid moiety-binding region" description="S-diacylglycerol cysteine" evidence="3">
    <location>
        <position position="25"/>
    </location>
</feature>
<dbReference type="InterPro" id="IPR022271">
    <property type="entry name" value="Lipocalin_ApoD"/>
</dbReference>
<feature type="domain" description="Lipocalin/cytosolic fatty-acid binding" evidence="4">
    <location>
        <begin position="45"/>
        <end position="188"/>
    </location>
</feature>
<evidence type="ECO:0000313" key="5">
    <source>
        <dbReference type="EMBL" id="RZT36879.1"/>
    </source>
</evidence>
<comment type="subcellular location">
    <subcellularLocation>
        <location evidence="2">Cell outer membrane</location>
    </subcellularLocation>
</comment>
<proteinExistence type="inferred from homology"/>
<keyword evidence="2" id="KW-0732">Signal</keyword>
<dbReference type="CDD" id="cd19438">
    <property type="entry name" value="lipocalin_Blc-like"/>
    <property type="match status" value="1"/>
</dbReference>
<dbReference type="GO" id="GO:0008289">
    <property type="term" value="F:lipid binding"/>
    <property type="evidence" value="ECO:0007669"/>
    <property type="project" value="UniProtKB-UniRule"/>
</dbReference>
<name>A0A4V2FGI3_9BURK</name>
<evidence type="ECO:0000256" key="2">
    <source>
        <dbReference type="PIRNR" id="PIRNR036893"/>
    </source>
</evidence>
<dbReference type="SUPFAM" id="SSF50814">
    <property type="entry name" value="Lipocalins"/>
    <property type="match status" value="1"/>
</dbReference>
<dbReference type="PRINTS" id="PR01171">
    <property type="entry name" value="BCTLIPOCALIN"/>
</dbReference>
<dbReference type="GO" id="GO:0006950">
    <property type="term" value="P:response to stress"/>
    <property type="evidence" value="ECO:0007669"/>
    <property type="project" value="UniProtKB-ARBA"/>
</dbReference>
<dbReference type="EMBL" id="SGXM01000004">
    <property type="protein sequence ID" value="RZT36879.1"/>
    <property type="molecule type" value="Genomic_DNA"/>
</dbReference>
<dbReference type="PANTHER" id="PTHR10612">
    <property type="entry name" value="APOLIPOPROTEIN D"/>
    <property type="match status" value="1"/>
</dbReference>
<dbReference type="PIRSF" id="PIRSF036893">
    <property type="entry name" value="Lipocalin_ApoD"/>
    <property type="match status" value="1"/>
</dbReference>